<keyword evidence="2" id="KW-1185">Reference proteome</keyword>
<gene>
    <name evidence="1" type="primary">jg7051</name>
    <name evidence="1" type="ORF">PAEG_LOCUS13745</name>
</gene>
<accession>A0A8S4RGZ0</accession>
<protein>
    <submittedName>
        <fullName evidence="1">Jg7051 protein</fullName>
    </submittedName>
</protein>
<evidence type="ECO:0000313" key="1">
    <source>
        <dbReference type="EMBL" id="CAH2236287.1"/>
    </source>
</evidence>
<evidence type="ECO:0000313" key="2">
    <source>
        <dbReference type="Proteomes" id="UP000838756"/>
    </source>
</evidence>
<dbReference type="AlphaFoldDB" id="A0A8S4RGZ0"/>
<sequence>MVQRLSSVYLVGCLPTLRLPVREVLYLFLKLNSSVVIVNSESLCPKSQEFTKSLYSIEDVSEPLSVYIGVHSISIQDEVEIKNTVKAFTNYFSQEITNTVSTLSQLHTIHASRLQDRNSPSTSGQLTRGALSGQLNIKPTISAHGQNVIDKFLFFNIVSHSLILHHLSLTEQLL</sequence>
<dbReference type="Proteomes" id="UP000838756">
    <property type="component" value="Unassembled WGS sequence"/>
</dbReference>
<organism evidence="1 2">
    <name type="scientific">Pararge aegeria aegeria</name>
    <dbReference type="NCBI Taxonomy" id="348720"/>
    <lineage>
        <taxon>Eukaryota</taxon>
        <taxon>Metazoa</taxon>
        <taxon>Ecdysozoa</taxon>
        <taxon>Arthropoda</taxon>
        <taxon>Hexapoda</taxon>
        <taxon>Insecta</taxon>
        <taxon>Pterygota</taxon>
        <taxon>Neoptera</taxon>
        <taxon>Endopterygota</taxon>
        <taxon>Lepidoptera</taxon>
        <taxon>Glossata</taxon>
        <taxon>Ditrysia</taxon>
        <taxon>Papilionoidea</taxon>
        <taxon>Nymphalidae</taxon>
        <taxon>Satyrinae</taxon>
        <taxon>Satyrini</taxon>
        <taxon>Parargina</taxon>
        <taxon>Pararge</taxon>
    </lineage>
</organism>
<name>A0A8S4RGZ0_9NEOP</name>
<reference evidence="1" key="1">
    <citation type="submission" date="2022-03" db="EMBL/GenBank/DDBJ databases">
        <authorList>
            <person name="Lindestad O."/>
        </authorList>
    </citation>
    <scope>NUCLEOTIDE SEQUENCE</scope>
</reference>
<dbReference type="EMBL" id="CAKXAJ010025199">
    <property type="protein sequence ID" value="CAH2236287.1"/>
    <property type="molecule type" value="Genomic_DNA"/>
</dbReference>
<proteinExistence type="predicted"/>
<comment type="caution">
    <text evidence="1">The sequence shown here is derived from an EMBL/GenBank/DDBJ whole genome shotgun (WGS) entry which is preliminary data.</text>
</comment>